<keyword evidence="1" id="KW-0802">TPR repeat</keyword>
<evidence type="ECO:0000256" key="1">
    <source>
        <dbReference type="PROSITE-ProRule" id="PRU00339"/>
    </source>
</evidence>
<feature type="repeat" description="TPR" evidence="1">
    <location>
        <begin position="294"/>
        <end position="327"/>
    </location>
</feature>
<keyword evidence="2" id="KW-0812">Transmembrane</keyword>
<organism evidence="3 4">
    <name type="scientific">Engelhardtia mirabilis</name>
    <dbReference type="NCBI Taxonomy" id="2528011"/>
    <lineage>
        <taxon>Bacteria</taxon>
        <taxon>Pseudomonadati</taxon>
        <taxon>Planctomycetota</taxon>
        <taxon>Planctomycetia</taxon>
        <taxon>Planctomycetia incertae sedis</taxon>
        <taxon>Engelhardtia</taxon>
    </lineage>
</organism>
<gene>
    <name evidence="3" type="ORF">Pla133_37250</name>
</gene>
<dbReference type="Proteomes" id="UP000316921">
    <property type="component" value="Chromosome"/>
</dbReference>
<dbReference type="KEGG" id="pbap:Pla133_37250"/>
<evidence type="ECO:0000313" key="3">
    <source>
        <dbReference type="EMBL" id="QDU68624.1"/>
    </source>
</evidence>
<name>A0A518BNS5_9BACT</name>
<keyword evidence="4" id="KW-1185">Reference proteome</keyword>
<dbReference type="InterPro" id="IPR019734">
    <property type="entry name" value="TPR_rpt"/>
</dbReference>
<feature type="transmembrane region" description="Helical" evidence="2">
    <location>
        <begin position="196"/>
        <end position="212"/>
    </location>
</feature>
<dbReference type="RefSeq" id="WP_145067796.1">
    <property type="nucleotide sequence ID" value="NZ_CP036287.1"/>
</dbReference>
<evidence type="ECO:0000313" key="4">
    <source>
        <dbReference type="Proteomes" id="UP000316921"/>
    </source>
</evidence>
<dbReference type="EMBL" id="CP036287">
    <property type="protein sequence ID" value="QDU68624.1"/>
    <property type="molecule type" value="Genomic_DNA"/>
</dbReference>
<sequence>MSLNAVLRAVAVEPGDGEFLDEVLDRRLDRCGELTRSAAARALELVQAAVKEAGDDPRLLEALVLLGLSWPKLARRQSVDVPAFGRRAALLFEQGGDSDRGRALLEALADAFPEERGIDRDLSGLLRRLGDVDELARRYLAKAQVEIDGGRPMDAVPFLQEVLLADPGRKDIARLIRDLRYDDAEQAQARKRKRRGVGAVVLFVLLGAVLVWREVELDRQFKALTPPADNSRTELDRRLGELNEFARINPVWHGMLAVDRQIAQVDRAIDDLQRREADRAAAIATDKTRRTEAAETARLEARRLVERGRYHEAIATFEQALDLAGDDWGQAARVREDVAAVRELIEEPR</sequence>
<keyword evidence="2" id="KW-1133">Transmembrane helix</keyword>
<dbReference type="AlphaFoldDB" id="A0A518BNS5"/>
<evidence type="ECO:0000256" key="2">
    <source>
        <dbReference type="SAM" id="Phobius"/>
    </source>
</evidence>
<reference evidence="3 4" key="1">
    <citation type="submission" date="2019-02" db="EMBL/GenBank/DDBJ databases">
        <title>Deep-cultivation of Planctomycetes and their phenomic and genomic characterization uncovers novel biology.</title>
        <authorList>
            <person name="Wiegand S."/>
            <person name="Jogler M."/>
            <person name="Boedeker C."/>
            <person name="Pinto D."/>
            <person name="Vollmers J."/>
            <person name="Rivas-Marin E."/>
            <person name="Kohn T."/>
            <person name="Peeters S.H."/>
            <person name="Heuer A."/>
            <person name="Rast P."/>
            <person name="Oberbeckmann S."/>
            <person name="Bunk B."/>
            <person name="Jeske O."/>
            <person name="Meyerdierks A."/>
            <person name="Storesund J.E."/>
            <person name="Kallscheuer N."/>
            <person name="Luecker S."/>
            <person name="Lage O.M."/>
            <person name="Pohl T."/>
            <person name="Merkel B.J."/>
            <person name="Hornburger P."/>
            <person name="Mueller R.-W."/>
            <person name="Bruemmer F."/>
            <person name="Labrenz M."/>
            <person name="Spormann A.M."/>
            <person name="Op den Camp H."/>
            <person name="Overmann J."/>
            <person name="Amann R."/>
            <person name="Jetten M.S.M."/>
            <person name="Mascher T."/>
            <person name="Medema M.H."/>
            <person name="Devos D.P."/>
            <person name="Kaster A.-K."/>
            <person name="Ovreas L."/>
            <person name="Rohde M."/>
            <person name="Galperin M.Y."/>
            <person name="Jogler C."/>
        </authorList>
    </citation>
    <scope>NUCLEOTIDE SEQUENCE [LARGE SCALE GENOMIC DNA]</scope>
    <source>
        <strain evidence="3 4">Pla133</strain>
    </source>
</reference>
<protein>
    <submittedName>
        <fullName evidence="3">Uncharacterized protein</fullName>
    </submittedName>
</protein>
<proteinExistence type="predicted"/>
<accession>A0A518BNS5</accession>
<dbReference type="PROSITE" id="PS50005">
    <property type="entry name" value="TPR"/>
    <property type="match status" value="1"/>
</dbReference>
<keyword evidence="2" id="KW-0472">Membrane</keyword>